<feature type="transmembrane region" description="Helical" evidence="2">
    <location>
        <begin position="461"/>
        <end position="481"/>
    </location>
</feature>
<dbReference type="InterPro" id="IPR036259">
    <property type="entry name" value="MFS_trans_sf"/>
</dbReference>
<sequence>MSLSSNSCSPERRSRSSSREPSVTPSRLSLPESSRPASASSSTPSQSTHHERSHSSSSSSSPGPPSLPPFLSLIHRIILPLHPTPTTTTAMSSMLLSTMAIHTLSPMRDASALTVGVENIPTLTFVSTLLALFSSVPVGWLFEAPDPKRRLIFSRVGLTRGETVGTSLALFYRLFICVLIFFSLAFQLLGNRKEVHAMFYLSVHLLKLHTISLTWGVAQEAMELEEENLERNGEGVTPSGSRLKRLGFVAFGGTLGGILGSLTTALYADTFHFTGLLLSSALLLEISARLSIYIGRIMKFYWSLGVKVRSEDDLQSLDSCLKRSDSSNNFRTMKKVSSGNSLNEMNHLPSKKSPEKEPLQPTPTLPMEADSFKARLLRGLTTILSSNLLITIFTYNALYASTTTLLSFHRAELVAKRDYTVDETTSFLAFINMFSSAAVLCMQVTGGGANLARSLGVRGTLALMPMVRLVCVIALFVWKIWLKRPVGLWLFIVLDESTRIINLSVAKPVRESLWRGLSNEARYEAKPLVDTVANRWGGGSAAFLVTVLTKIIGKQGVMGMCCGICAWWVGVAFNLGMVRRKIDEELERQNKDK</sequence>
<dbReference type="OrthoDB" id="194735at2759"/>
<accession>A0A9W7L0K6</accession>
<evidence type="ECO:0000313" key="3">
    <source>
        <dbReference type="EMBL" id="GMI18154.1"/>
    </source>
</evidence>
<feature type="transmembrane region" description="Helical" evidence="2">
    <location>
        <begin position="273"/>
        <end position="294"/>
    </location>
</feature>
<organism evidence="3 4">
    <name type="scientific">Triparma laevis f. longispina</name>
    <dbReference type="NCBI Taxonomy" id="1714387"/>
    <lineage>
        <taxon>Eukaryota</taxon>
        <taxon>Sar</taxon>
        <taxon>Stramenopiles</taxon>
        <taxon>Ochrophyta</taxon>
        <taxon>Bolidophyceae</taxon>
        <taxon>Parmales</taxon>
        <taxon>Triparmaceae</taxon>
        <taxon>Triparma</taxon>
    </lineage>
</organism>
<evidence type="ECO:0000313" key="4">
    <source>
        <dbReference type="Proteomes" id="UP001165122"/>
    </source>
</evidence>
<evidence type="ECO:0008006" key="5">
    <source>
        <dbReference type="Google" id="ProtNLM"/>
    </source>
</evidence>
<keyword evidence="2" id="KW-1133">Transmembrane helix</keyword>
<keyword evidence="2" id="KW-0472">Membrane</keyword>
<protein>
    <recommendedName>
        <fullName evidence="5">ADP,ATP carrier protein</fullName>
    </recommendedName>
</protein>
<feature type="transmembrane region" description="Helical" evidence="2">
    <location>
        <begin position="557"/>
        <end position="578"/>
    </location>
</feature>
<dbReference type="Proteomes" id="UP001165122">
    <property type="component" value="Unassembled WGS sequence"/>
</dbReference>
<feature type="compositionally biased region" description="Low complexity" evidence="1">
    <location>
        <begin position="19"/>
        <end position="47"/>
    </location>
</feature>
<feature type="region of interest" description="Disordered" evidence="1">
    <location>
        <begin position="1"/>
        <end position="65"/>
    </location>
</feature>
<gene>
    <name evidence="3" type="ORF">TrLO_g4622</name>
</gene>
<dbReference type="AlphaFoldDB" id="A0A9W7L0K6"/>
<dbReference type="EMBL" id="BRXW01000321">
    <property type="protein sequence ID" value="GMI18154.1"/>
    <property type="molecule type" value="Genomic_DNA"/>
</dbReference>
<reference evidence="4" key="1">
    <citation type="journal article" date="2023" name="Commun. Biol.">
        <title>Genome analysis of Parmales, the sister group of diatoms, reveals the evolutionary specialization of diatoms from phago-mixotrophs to photoautotrophs.</title>
        <authorList>
            <person name="Ban H."/>
            <person name="Sato S."/>
            <person name="Yoshikawa S."/>
            <person name="Yamada K."/>
            <person name="Nakamura Y."/>
            <person name="Ichinomiya M."/>
            <person name="Sato N."/>
            <person name="Blanc-Mathieu R."/>
            <person name="Endo H."/>
            <person name="Kuwata A."/>
            <person name="Ogata H."/>
        </authorList>
    </citation>
    <scope>NUCLEOTIDE SEQUENCE [LARGE SCALE GENOMIC DNA]</scope>
    <source>
        <strain evidence="4">NIES 3700</strain>
    </source>
</reference>
<feature type="transmembrane region" description="Helical" evidence="2">
    <location>
        <begin position="170"/>
        <end position="189"/>
    </location>
</feature>
<feature type="region of interest" description="Disordered" evidence="1">
    <location>
        <begin position="331"/>
        <end position="364"/>
    </location>
</feature>
<feature type="transmembrane region" description="Helical" evidence="2">
    <location>
        <begin position="376"/>
        <end position="398"/>
    </location>
</feature>
<keyword evidence="2" id="KW-0812">Transmembrane</keyword>
<dbReference type="PANTHER" id="PTHR43596:SF1">
    <property type="entry name" value="ADP,ATP CARRIER PROTEIN"/>
    <property type="match status" value="1"/>
</dbReference>
<evidence type="ECO:0000256" key="1">
    <source>
        <dbReference type="SAM" id="MobiDB-lite"/>
    </source>
</evidence>
<feature type="transmembrane region" description="Helical" evidence="2">
    <location>
        <begin position="427"/>
        <end position="449"/>
    </location>
</feature>
<feature type="transmembrane region" description="Helical" evidence="2">
    <location>
        <begin position="246"/>
        <end position="267"/>
    </location>
</feature>
<name>A0A9W7L0K6_9STRA</name>
<feature type="compositionally biased region" description="Polar residues" evidence="1">
    <location>
        <begin position="331"/>
        <end position="344"/>
    </location>
</feature>
<comment type="caution">
    <text evidence="3">The sequence shown here is derived from an EMBL/GenBank/DDBJ whole genome shotgun (WGS) entry which is preliminary data.</text>
</comment>
<dbReference type="SUPFAM" id="SSF103473">
    <property type="entry name" value="MFS general substrate transporter"/>
    <property type="match status" value="1"/>
</dbReference>
<proteinExistence type="predicted"/>
<dbReference type="PANTHER" id="PTHR43596">
    <property type="entry name" value="ADP,ATP CARRIER PROTEIN"/>
    <property type="match status" value="1"/>
</dbReference>
<evidence type="ECO:0000256" key="2">
    <source>
        <dbReference type="SAM" id="Phobius"/>
    </source>
</evidence>
<keyword evidence="4" id="KW-1185">Reference proteome</keyword>